<organism evidence="1 2">
    <name type="scientific">Pseudomonas monachiensis</name>
    <dbReference type="NCBI Taxonomy" id="3060212"/>
    <lineage>
        <taxon>Bacteria</taxon>
        <taxon>Pseudomonadati</taxon>
        <taxon>Pseudomonadota</taxon>
        <taxon>Gammaproteobacteria</taxon>
        <taxon>Pseudomonadales</taxon>
        <taxon>Pseudomonadaceae</taxon>
        <taxon>Pseudomonas</taxon>
    </lineage>
</organism>
<name>A0ABW9H693_9PSED</name>
<reference evidence="1 2" key="1">
    <citation type="submission" date="2024-12" db="EMBL/GenBank/DDBJ databases">
        <title>Pseudomonas species isolated from Lotus nodules promote plant growth.</title>
        <authorList>
            <person name="Yu Y.-H."/>
            <person name="Kurtenbach J."/>
            <person name="Crosbie D."/>
            <person name="Brachmann A."/>
            <person name="Marin M."/>
        </authorList>
    </citation>
    <scope>NUCLEOTIDE SEQUENCE [LARGE SCALE GENOMIC DNA]</scope>
    <source>
        <strain evidence="1 2">PLb12A</strain>
    </source>
</reference>
<dbReference type="Proteomes" id="UP001631987">
    <property type="component" value="Unassembled WGS sequence"/>
</dbReference>
<evidence type="ECO:0000313" key="2">
    <source>
        <dbReference type="Proteomes" id="UP001631987"/>
    </source>
</evidence>
<dbReference type="EMBL" id="JBJVNW010000004">
    <property type="protein sequence ID" value="MFM9517638.1"/>
    <property type="molecule type" value="Genomic_DNA"/>
</dbReference>
<proteinExistence type="predicted"/>
<sequence length="268" mass="29886">MAKKNGKAKGKNGEEKKPRTEWVYGVTPGLVESLSIHIDAVTGAYSIPELDPSSMYNQVSHERDSGKDKIITQFPLGTGEFYLDNMWQQLTSSFDYLMAVDTNYYSSPEFREKNRGYAIGVCSSFIIRERLADLNGVSFEVKQHKTYLIATTQNESLFEPAGWHLALSALNPAVLKGSRLGVIVDHGLGDLPLMNKREMSYFKDFILPEYAQFIYASADKSESVINKIFQHCDKAGKAILDHFKASGFALPATQKVIDIDGLIVSELL</sequence>
<protein>
    <submittedName>
        <fullName evidence="1">Uncharacterized protein</fullName>
    </submittedName>
</protein>
<dbReference type="RefSeq" id="WP_409078488.1">
    <property type="nucleotide sequence ID" value="NZ_CP178857.1"/>
</dbReference>
<comment type="caution">
    <text evidence="1">The sequence shown here is derived from an EMBL/GenBank/DDBJ whole genome shotgun (WGS) entry which is preliminary data.</text>
</comment>
<gene>
    <name evidence="1" type="ORF">ACKKH4_10310</name>
</gene>
<keyword evidence="2" id="KW-1185">Reference proteome</keyword>
<evidence type="ECO:0000313" key="1">
    <source>
        <dbReference type="EMBL" id="MFM9517638.1"/>
    </source>
</evidence>
<accession>A0ABW9H693</accession>